<sequence length="112" mass="13044">MLKRLDCRPNCVYSSMSFTSTRKARWLIVKTYQCAQFGKPECERLRLQTTLMHKSSVVSTGAPQRMIKCVYVTCFSAMTWIFWYLSQYEKLSQATKPFCHSSTTTTGITRQF</sequence>
<evidence type="ECO:0000313" key="1">
    <source>
        <dbReference type="EMBL" id="JAQ00230.1"/>
    </source>
</evidence>
<reference evidence="1" key="1">
    <citation type="journal article" date="2016" name="Gigascience">
        <title>De novo construction of an expanded transcriptome assembly for the western tarnished plant bug, Lygus hesperus.</title>
        <authorList>
            <person name="Tassone E.E."/>
            <person name="Geib S.M."/>
            <person name="Hall B."/>
            <person name="Fabrick J.A."/>
            <person name="Brent C.S."/>
            <person name="Hull J.J."/>
        </authorList>
    </citation>
    <scope>NUCLEOTIDE SEQUENCE</scope>
</reference>
<proteinExistence type="predicted"/>
<name>A0A146KZV5_LYGHE</name>
<protein>
    <submittedName>
        <fullName evidence="1">Uncharacterized protein</fullName>
    </submittedName>
</protein>
<accession>A0A146KZV5</accession>
<organism evidence="1">
    <name type="scientific">Lygus hesperus</name>
    <name type="common">Western plant bug</name>
    <dbReference type="NCBI Taxonomy" id="30085"/>
    <lineage>
        <taxon>Eukaryota</taxon>
        <taxon>Metazoa</taxon>
        <taxon>Ecdysozoa</taxon>
        <taxon>Arthropoda</taxon>
        <taxon>Hexapoda</taxon>
        <taxon>Insecta</taxon>
        <taxon>Pterygota</taxon>
        <taxon>Neoptera</taxon>
        <taxon>Paraneoptera</taxon>
        <taxon>Hemiptera</taxon>
        <taxon>Heteroptera</taxon>
        <taxon>Panheteroptera</taxon>
        <taxon>Cimicomorpha</taxon>
        <taxon>Miridae</taxon>
        <taxon>Mirini</taxon>
        <taxon>Lygus</taxon>
    </lineage>
</organism>
<gene>
    <name evidence="1" type="ORF">g.1654</name>
</gene>
<dbReference type="EMBL" id="GDHC01018399">
    <property type="protein sequence ID" value="JAQ00230.1"/>
    <property type="molecule type" value="Transcribed_RNA"/>
</dbReference>
<dbReference type="AlphaFoldDB" id="A0A146KZV5"/>